<evidence type="ECO:0000313" key="2">
    <source>
        <dbReference type="EMBL" id="MBB5696280.1"/>
    </source>
</evidence>
<accession>A0A840Y8M6</accession>
<organism evidence="2 3">
    <name type="scientific">Muricoccus pecuniae</name>
    <dbReference type="NCBI Taxonomy" id="693023"/>
    <lineage>
        <taxon>Bacteria</taxon>
        <taxon>Pseudomonadati</taxon>
        <taxon>Pseudomonadota</taxon>
        <taxon>Alphaproteobacteria</taxon>
        <taxon>Acetobacterales</taxon>
        <taxon>Roseomonadaceae</taxon>
        <taxon>Muricoccus</taxon>
    </lineage>
</organism>
<evidence type="ECO:0000313" key="3">
    <source>
        <dbReference type="Proteomes" id="UP000580654"/>
    </source>
</evidence>
<dbReference type="GO" id="GO:0003677">
    <property type="term" value="F:DNA binding"/>
    <property type="evidence" value="ECO:0007669"/>
    <property type="project" value="InterPro"/>
</dbReference>
<dbReference type="Proteomes" id="UP000580654">
    <property type="component" value="Unassembled WGS sequence"/>
</dbReference>
<sequence length="184" mass="20344">MFEHMMRNLPRLGRRELGRRPNPRLAIIDTQTVKCLPVRGPRGYDAAKRTVGRKRVAMVDADGNWLAVAVVPASVQERDTLSSLDQGKIAWPSLRATILGGAFTAERCRLWSNLHTMGHEVVPRTPGQKGFAVLPRRWVIERSFGWLTYRGGLLRDRAGRLDVAAARIACAAVLASTEALPNPA</sequence>
<dbReference type="EMBL" id="JACIJD010000035">
    <property type="protein sequence ID" value="MBB5696280.1"/>
    <property type="molecule type" value="Genomic_DNA"/>
</dbReference>
<dbReference type="PANTHER" id="PTHR30007">
    <property type="entry name" value="PHP DOMAIN PROTEIN"/>
    <property type="match status" value="1"/>
</dbReference>
<dbReference type="AlphaFoldDB" id="A0A840Y8M6"/>
<feature type="domain" description="Transposase IS4-like" evidence="1">
    <location>
        <begin position="23"/>
        <end position="169"/>
    </location>
</feature>
<dbReference type="GO" id="GO:0006313">
    <property type="term" value="P:DNA transposition"/>
    <property type="evidence" value="ECO:0007669"/>
    <property type="project" value="InterPro"/>
</dbReference>
<keyword evidence="3" id="KW-1185">Reference proteome</keyword>
<dbReference type="PANTHER" id="PTHR30007:SF0">
    <property type="entry name" value="TRANSPOSASE"/>
    <property type="match status" value="1"/>
</dbReference>
<dbReference type="GO" id="GO:0004803">
    <property type="term" value="F:transposase activity"/>
    <property type="evidence" value="ECO:0007669"/>
    <property type="project" value="InterPro"/>
</dbReference>
<gene>
    <name evidence="2" type="ORF">FHS87_004350</name>
</gene>
<dbReference type="RefSeq" id="WP_184521444.1">
    <property type="nucleotide sequence ID" value="NZ_JACIJD010000035.1"/>
</dbReference>
<dbReference type="Pfam" id="PF01609">
    <property type="entry name" value="DDE_Tnp_1"/>
    <property type="match status" value="1"/>
</dbReference>
<proteinExistence type="predicted"/>
<evidence type="ECO:0000259" key="1">
    <source>
        <dbReference type="Pfam" id="PF01609"/>
    </source>
</evidence>
<protein>
    <submittedName>
        <fullName evidence="2">Transposase</fullName>
    </submittedName>
</protein>
<comment type="caution">
    <text evidence="2">The sequence shown here is derived from an EMBL/GenBank/DDBJ whole genome shotgun (WGS) entry which is preliminary data.</text>
</comment>
<dbReference type="InterPro" id="IPR002559">
    <property type="entry name" value="Transposase_11"/>
</dbReference>
<name>A0A840Y8M6_9PROT</name>
<reference evidence="2 3" key="1">
    <citation type="submission" date="2020-08" db="EMBL/GenBank/DDBJ databases">
        <title>Genomic Encyclopedia of Type Strains, Phase IV (KMG-IV): sequencing the most valuable type-strain genomes for metagenomic binning, comparative biology and taxonomic classification.</title>
        <authorList>
            <person name="Goeker M."/>
        </authorList>
    </citation>
    <scope>NUCLEOTIDE SEQUENCE [LARGE SCALE GENOMIC DNA]</scope>
    <source>
        <strain evidence="2 3">DSM 25622</strain>
    </source>
</reference>